<feature type="region of interest" description="Disordered" evidence="4">
    <location>
        <begin position="208"/>
        <end position="243"/>
    </location>
</feature>
<dbReference type="SUPFAM" id="SSF52540">
    <property type="entry name" value="P-loop containing nucleoside triphosphate hydrolases"/>
    <property type="match status" value="1"/>
</dbReference>
<evidence type="ECO:0000256" key="1">
    <source>
        <dbReference type="ARBA" id="ARBA00022741"/>
    </source>
</evidence>
<comment type="caution">
    <text evidence="6">The sequence shown here is derived from an EMBL/GenBank/DDBJ whole genome shotgun (WGS) entry which is preliminary data.</text>
</comment>
<feature type="coiled-coil region" evidence="3">
    <location>
        <begin position="609"/>
        <end position="650"/>
    </location>
</feature>
<dbReference type="InterPro" id="IPR027417">
    <property type="entry name" value="P-loop_NTPase"/>
</dbReference>
<keyword evidence="3" id="KW-0175">Coiled coil</keyword>
<feature type="non-terminal residue" evidence="6">
    <location>
        <position position="731"/>
    </location>
</feature>
<evidence type="ECO:0000313" key="7">
    <source>
        <dbReference type="Proteomes" id="UP000703893"/>
    </source>
</evidence>
<name>A0A937X6C5_9BACT</name>
<dbReference type="InterPro" id="IPR041664">
    <property type="entry name" value="AAA_16"/>
</dbReference>
<dbReference type="SMART" id="SM00044">
    <property type="entry name" value="CYCc"/>
    <property type="match status" value="1"/>
</dbReference>
<dbReference type="Proteomes" id="UP000703893">
    <property type="component" value="Unassembled WGS sequence"/>
</dbReference>
<evidence type="ECO:0000313" key="6">
    <source>
        <dbReference type="EMBL" id="MBM3275127.1"/>
    </source>
</evidence>
<accession>A0A937X6C5</accession>
<keyword evidence="1" id="KW-0547">Nucleotide-binding</keyword>
<proteinExistence type="predicted"/>
<dbReference type="FunFam" id="3.30.70.1230:FF:000017">
    <property type="entry name" value="Adenylate cyclase type 10"/>
    <property type="match status" value="1"/>
</dbReference>
<dbReference type="InterPro" id="IPR001054">
    <property type="entry name" value="A/G_cyclase"/>
</dbReference>
<dbReference type="GO" id="GO:0004016">
    <property type="term" value="F:adenylate cyclase activity"/>
    <property type="evidence" value="ECO:0007669"/>
    <property type="project" value="TreeGrafter"/>
</dbReference>
<evidence type="ECO:0000256" key="3">
    <source>
        <dbReference type="SAM" id="Coils"/>
    </source>
</evidence>
<dbReference type="GO" id="GO:0005524">
    <property type="term" value="F:ATP binding"/>
    <property type="evidence" value="ECO:0007669"/>
    <property type="project" value="UniProtKB-KW"/>
</dbReference>
<reference evidence="6 7" key="1">
    <citation type="submission" date="2019-03" db="EMBL/GenBank/DDBJ databases">
        <title>Lake Tanganyika Metagenome-Assembled Genomes (MAGs).</title>
        <authorList>
            <person name="Tran P."/>
        </authorList>
    </citation>
    <scope>NUCLEOTIDE SEQUENCE [LARGE SCALE GENOMIC DNA]</scope>
    <source>
        <strain evidence="6">K_DeepCast_65m_m2_236</strain>
    </source>
</reference>
<dbReference type="SUPFAM" id="SSF55073">
    <property type="entry name" value="Nucleotide cyclase"/>
    <property type="match status" value="2"/>
</dbReference>
<dbReference type="EMBL" id="VGJX01000454">
    <property type="protein sequence ID" value="MBM3275127.1"/>
    <property type="molecule type" value="Genomic_DNA"/>
</dbReference>
<dbReference type="Pfam" id="PF00211">
    <property type="entry name" value="Guanylate_cyc"/>
    <property type="match status" value="2"/>
</dbReference>
<dbReference type="GO" id="GO:0009190">
    <property type="term" value="P:cyclic nucleotide biosynthetic process"/>
    <property type="evidence" value="ECO:0007669"/>
    <property type="project" value="InterPro"/>
</dbReference>
<organism evidence="6 7">
    <name type="scientific">Candidatus Tanganyikabacteria bacterium</name>
    <dbReference type="NCBI Taxonomy" id="2961651"/>
    <lineage>
        <taxon>Bacteria</taxon>
        <taxon>Bacillati</taxon>
        <taxon>Candidatus Sericytochromatia</taxon>
        <taxon>Candidatus Tanganyikabacteria</taxon>
    </lineage>
</organism>
<protein>
    <submittedName>
        <fullName evidence="6">AAA family ATPase</fullName>
    </submittedName>
</protein>
<dbReference type="GO" id="GO:0005737">
    <property type="term" value="C:cytoplasm"/>
    <property type="evidence" value="ECO:0007669"/>
    <property type="project" value="TreeGrafter"/>
</dbReference>
<dbReference type="InterPro" id="IPR029787">
    <property type="entry name" value="Nucleotide_cyclase"/>
</dbReference>
<gene>
    <name evidence="6" type="ORF">FJZ00_08230</name>
</gene>
<dbReference type="Gene3D" id="3.30.70.1230">
    <property type="entry name" value="Nucleotide cyclase"/>
    <property type="match status" value="2"/>
</dbReference>
<feature type="domain" description="Guanylate cyclase" evidence="5">
    <location>
        <begin position="39"/>
        <end position="178"/>
    </location>
</feature>
<dbReference type="CDD" id="cd07302">
    <property type="entry name" value="CHD"/>
    <property type="match status" value="2"/>
</dbReference>
<sequence>MPEARIDTIVSYVPRMVVRRHALDAAGPLKPEETYFPAAVAFVDVSGFTKLAERLAQQGPEGAEELTRVLNAHFGPLIDRIHAYGGDVAKFAGDALVALWQAASETDLREIVSRATACSLALQDVMADLASRGATGASEPLSIKVTVGCGEMRLAQVGGVSGRWDVMVTGHALADIGEIAHDAEPGRVLVTRGVGRLLGEAMTVAGTLPAGDPLRSSRPLHSRPQARESSAPEVQRLDTDADTDTDTAGYFITAVDGPGPEVDAFEGAGEEIESLLSGFLPEAVTSRLAARQSGWLSELRRVTVMFVNFPNAKHDTTLERAQSVMALIQTVLDRHEGMLNKLSVDEKGVSMVAAFGLPPLSHEDDAVRAIASGLALQEILRKHEVVHAIGVSTGRAFCGVVGNDQRREYTVMGDIVNLAARLMQAAKQDLLCDQATMQLAAGRFAFEALPPIAVKGKAEPVSLFRPGVAASRKAVSTQAGGEMVGRKAELQQLRDALAGPGGTILIEGEAGIGKSRLVAAFAELAEASGRTVLLGAGDAIERSTPYHAWRNVFQDLVDLDALPGSLPDASLRDLVPLLGAVLGVEMADNDATRDMSGIVRGDNTRDLLVSLLRHEADKLRHEADKLRHEADKLRHEADKLRHEADKARLVLVLEDAHWFDSASWALALDVSRRLGGVMLALVLRPPGDAAPKEYRHIAADPATRTMSVSSLSTEDTLALVSRRLGVAELPE</sequence>
<evidence type="ECO:0000256" key="4">
    <source>
        <dbReference type="SAM" id="MobiDB-lite"/>
    </source>
</evidence>
<dbReference type="PROSITE" id="PS50125">
    <property type="entry name" value="GUANYLATE_CYCLASE_2"/>
    <property type="match status" value="2"/>
</dbReference>
<keyword evidence="2" id="KW-0067">ATP-binding</keyword>
<feature type="domain" description="Guanylate cyclase" evidence="5">
    <location>
        <begin position="293"/>
        <end position="423"/>
    </location>
</feature>
<dbReference type="PANTHER" id="PTHR16305:SF28">
    <property type="entry name" value="GUANYLATE CYCLASE DOMAIN-CONTAINING PROTEIN"/>
    <property type="match status" value="1"/>
</dbReference>
<dbReference type="AlphaFoldDB" id="A0A937X6C5"/>
<dbReference type="PANTHER" id="PTHR16305">
    <property type="entry name" value="TESTICULAR SOLUBLE ADENYLYL CYCLASE"/>
    <property type="match status" value="1"/>
</dbReference>
<dbReference type="GO" id="GO:0035556">
    <property type="term" value="P:intracellular signal transduction"/>
    <property type="evidence" value="ECO:0007669"/>
    <property type="project" value="InterPro"/>
</dbReference>
<evidence type="ECO:0000256" key="2">
    <source>
        <dbReference type="ARBA" id="ARBA00022840"/>
    </source>
</evidence>
<dbReference type="Pfam" id="PF13191">
    <property type="entry name" value="AAA_16"/>
    <property type="match status" value="1"/>
</dbReference>
<evidence type="ECO:0000259" key="5">
    <source>
        <dbReference type="PROSITE" id="PS50125"/>
    </source>
</evidence>